<dbReference type="SMART" id="SM00904">
    <property type="entry name" value="Flavokinase"/>
    <property type="match status" value="1"/>
</dbReference>
<keyword evidence="18" id="KW-1185">Reference proteome</keyword>
<evidence type="ECO:0000256" key="12">
    <source>
        <dbReference type="ARBA" id="ARBA00023268"/>
    </source>
</evidence>
<comment type="catalytic activity">
    <reaction evidence="14 15">
        <text>FMN + ATP + H(+) = FAD + diphosphate</text>
        <dbReference type="Rhea" id="RHEA:17237"/>
        <dbReference type="ChEBI" id="CHEBI:15378"/>
        <dbReference type="ChEBI" id="CHEBI:30616"/>
        <dbReference type="ChEBI" id="CHEBI:33019"/>
        <dbReference type="ChEBI" id="CHEBI:57692"/>
        <dbReference type="ChEBI" id="CHEBI:58210"/>
        <dbReference type="EC" id="2.7.7.2"/>
    </reaction>
</comment>
<dbReference type="RefSeq" id="WP_343860645.1">
    <property type="nucleotide sequence ID" value="NZ_BAAAFD010000007.1"/>
</dbReference>
<gene>
    <name evidence="17" type="primary">ribF</name>
    <name evidence="17" type="ORF">GCM10009114_26010</name>
</gene>
<reference evidence="18" key="1">
    <citation type="journal article" date="2019" name="Int. J. Syst. Evol. Microbiol.">
        <title>The Global Catalogue of Microorganisms (GCM) 10K type strain sequencing project: providing services to taxonomists for standard genome sequencing and annotation.</title>
        <authorList>
            <consortium name="The Broad Institute Genomics Platform"/>
            <consortium name="The Broad Institute Genome Sequencing Center for Infectious Disease"/>
            <person name="Wu L."/>
            <person name="Ma J."/>
        </authorList>
    </citation>
    <scope>NUCLEOTIDE SEQUENCE [LARGE SCALE GENOMIC DNA]</scope>
    <source>
        <strain evidence="18">JCM 15896</strain>
    </source>
</reference>
<evidence type="ECO:0000256" key="7">
    <source>
        <dbReference type="ARBA" id="ARBA00022695"/>
    </source>
</evidence>
<organism evidence="17 18">
    <name type="scientific">Aliiglaciecola litoralis</name>
    <dbReference type="NCBI Taxonomy" id="582857"/>
    <lineage>
        <taxon>Bacteria</taxon>
        <taxon>Pseudomonadati</taxon>
        <taxon>Pseudomonadota</taxon>
        <taxon>Gammaproteobacteria</taxon>
        <taxon>Alteromonadales</taxon>
        <taxon>Alteromonadaceae</taxon>
        <taxon>Aliiglaciecola</taxon>
    </lineage>
</organism>
<dbReference type="InterPro" id="IPR023468">
    <property type="entry name" value="Riboflavin_kinase"/>
</dbReference>
<evidence type="ECO:0000256" key="6">
    <source>
        <dbReference type="ARBA" id="ARBA00022679"/>
    </source>
</evidence>
<dbReference type="Pfam" id="PF06574">
    <property type="entry name" value="FAD_syn"/>
    <property type="match status" value="1"/>
</dbReference>
<keyword evidence="8 15" id="KW-0547">Nucleotide-binding</keyword>
<evidence type="ECO:0000256" key="13">
    <source>
        <dbReference type="ARBA" id="ARBA00047880"/>
    </source>
</evidence>
<keyword evidence="11 15" id="KW-0067">ATP-binding</keyword>
<dbReference type="CDD" id="cd02064">
    <property type="entry name" value="FAD_synthetase_N"/>
    <property type="match status" value="1"/>
</dbReference>
<evidence type="ECO:0000259" key="16">
    <source>
        <dbReference type="SMART" id="SM00904"/>
    </source>
</evidence>
<keyword evidence="10 15" id="KW-0274">FAD</keyword>
<dbReference type="Gene3D" id="2.40.30.30">
    <property type="entry name" value="Riboflavin kinase-like"/>
    <property type="match status" value="1"/>
</dbReference>
<evidence type="ECO:0000256" key="15">
    <source>
        <dbReference type="PIRNR" id="PIRNR004491"/>
    </source>
</evidence>
<proteinExistence type="inferred from homology"/>
<dbReference type="PANTHER" id="PTHR22749">
    <property type="entry name" value="RIBOFLAVIN KINASE/FMN ADENYLYLTRANSFERASE"/>
    <property type="match status" value="1"/>
</dbReference>
<dbReference type="SUPFAM" id="SSF82114">
    <property type="entry name" value="Riboflavin kinase-like"/>
    <property type="match status" value="1"/>
</dbReference>
<dbReference type="Proteomes" id="UP001500359">
    <property type="component" value="Unassembled WGS sequence"/>
</dbReference>
<evidence type="ECO:0000256" key="2">
    <source>
        <dbReference type="ARBA" id="ARBA00004726"/>
    </source>
</evidence>
<evidence type="ECO:0000313" key="17">
    <source>
        <dbReference type="EMBL" id="GAA0858009.1"/>
    </source>
</evidence>
<dbReference type="SUPFAM" id="SSF52374">
    <property type="entry name" value="Nucleotidylyl transferase"/>
    <property type="match status" value="1"/>
</dbReference>
<feature type="domain" description="Riboflavin kinase" evidence="16">
    <location>
        <begin position="183"/>
        <end position="306"/>
    </location>
</feature>
<keyword evidence="12" id="KW-0511">Multifunctional enzyme</keyword>
<comment type="pathway">
    <text evidence="2 15">Cofactor biosynthesis; FAD biosynthesis; FAD from FMN: step 1/1.</text>
</comment>
<evidence type="ECO:0000256" key="11">
    <source>
        <dbReference type="ARBA" id="ARBA00022840"/>
    </source>
</evidence>
<comment type="similarity">
    <text evidence="15">Belongs to the ribF family.</text>
</comment>
<keyword evidence="7 15" id="KW-0548">Nucleotidyltransferase</keyword>
<dbReference type="EMBL" id="BAAAFD010000007">
    <property type="protein sequence ID" value="GAA0858009.1"/>
    <property type="molecule type" value="Genomic_DNA"/>
</dbReference>
<dbReference type="NCBIfam" id="NF004162">
    <property type="entry name" value="PRK05627.1-5"/>
    <property type="match status" value="1"/>
</dbReference>
<evidence type="ECO:0000256" key="1">
    <source>
        <dbReference type="ARBA" id="ARBA00002121"/>
    </source>
</evidence>
<evidence type="ECO:0000256" key="14">
    <source>
        <dbReference type="ARBA" id="ARBA00049494"/>
    </source>
</evidence>
<evidence type="ECO:0000256" key="3">
    <source>
        <dbReference type="ARBA" id="ARBA00005201"/>
    </source>
</evidence>
<dbReference type="EC" id="2.7.1.26" evidence="15"/>
<dbReference type="PIRSF" id="PIRSF004491">
    <property type="entry name" value="FAD_Synth"/>
    <property type="match status" value="1"/>
</dbReference>
<comment type="function">
    <text evidence="1">Catalyzes the phosphorylation of riboflavin to FMN followed by the adenylation of FMN to FAD.</text>
</comment>
<dbReference type="InterPro" id="IPR015865">
    <property type="entry name" value="Riboflavin_kinase_bac/euk"/>
</dbReference>
<evidence type="ECO:0000256" key="5">
    <source>
        <dbReference type="ARBA" id="ARBA00022643"/>
    </source>
</evidence>
<accession>A0ABP3WXG3</accession>
<evidence type="ECO:0000256" key="9">
    <source>
        <dbReference type="ARBA" id="ARBA00022777"/>
    </source>
</evidence>
<dbReference type="NCBIfam" id="NF004160">
    <property type="entry name" value="PRK05627.1-3"/>
    <property type="match status" value="1"/>
</dbReference>
<protein>
    <recommendedName>
        <fullName evidence="15">Riboflavin biosynthesis protein</fullName>
    </recommendedName>
    <domain>
        <recommendedName>
            <fullName evidence="15">Riboflavin kinase</fullName>
            <ecNumber evidence="15">2.7.1.26</ecNumber>
        </recommendedName>
        <alternativeName>
            <fullName evidence="15">Flavokinase</fullName>
        </alternativeName>
    </domain>
    <domain>
        <recommendedName>
            <fullName evidence="15">FMN adenylyltransferase</fullName>
            <ecNumber evidence="15">2.7.7.2</ecNumber>
        </recommendedName>
        <alternativeName>
            <fullName evidence="15">FAD pyrophosphorylase</fullName>
        </alternativeName>
        <alternativeName>
            <fullName evidence="15">FAD synthase</fullName>
        </alternativeName>
    </domain>
</protein>
<evidence type="ECO:0000256" key="10">
    <source>
        <dbReference type="ARBA" id="ARBA00022827"/>
    </source>
</evidence>
<dbReference type="NCBIfam" id="TIGR00083">
    <property type="entry name" value="ribF"/>
    <property type="match status" value="1"/>
</dbReference>
<dbReference type="NCBIfam" id="NF004163">
    <property type="entry name" value="PRK05627.1-6"/>
    <property type="match status" value="1"/>
</dbReference>
<comment type="pathway">
    <text evidence="3 15">Cofactor biosynthesis; FMN biosynthesis; FMN from riboflavin (ATP route): step 1/1.</text>
</comment>
<evidence type="ECO:0000256" key="8">
    <source>
        <dbReference type="ARBA" id="ARBA00022741"/>
    </source>
</evidence>
<evidence type="ECO:0000256" key="4">
    <source>
        <dbReference type="ARBA" id="ARBA00022630"/>
    </source>
</evidence>
<keyword evidence="5 15" id="KW-0288">FMN</keyword>
<dbReference type="EC" id="2.7.7.2" evidence="15"/>
<comment type="catalytic activity">
    <reaction evidence="13 15">
        <text>riboflavin + ATP = FMN + ADP + H(+)</text>
        <dbReference type="Rhea" id="RHEA:14357"/>
        <dbReference type="ChEBI" id="CHEBI:15378"/>
        <dbReference type="ChEBI" id="CHEBI:30616"/>
        <dbReference type="ChEBI" id="CHEBI:57986"/>
        <dbReference type="ChEBI" id="CHEBI:58210"/>
        <dbReference type="ChEBI" id="CHEBI:456216"/>
        <dbReference type="EC" id="2.7.1.26"/>
    </reaction>
</comment>
<keyword evidence="4 15" id="KW-0285">Flavoprotein</keyword>
<dbReference type="InterPro" id="IPR015864">
    <property type="entry name" value="FAD_synthase"/>
</dbReference>
<dbReference type="PANTHER" id="PTHR22749:SF6">
    <property type="entry name" value="RIBOFLAVIN KINASE"/>
    <property type="match status" value="1"/>
</dbReference>
<comment type="caution">
    <text evidence="17">The sequence shown here is derived from an EMBL/GenBank/DDBJ whole genome shotgun (WGS) entry which is preliminary data.</text>
</comment>
<dbReference type="InterPro" id="IPR002606">
    <property type="entry name" value="Riboflavin_kinase_bac"/>
</dbReference>
<dbReference type="Gene3D" id="3.40.50.620">
    <property type="entry name" value="HUPs"/>
    <property type="match status" value="1"/>
</dbReference>
<keyword evidence="6 15" id="KW-0808">Transferase</keyword>
<dbReference type="InterPro" id="IPR014729">
    <property type="entry name" value="Rossmann-like_a/b/a_fold"/>
</dbReference>
<dbReference type="NCBIfam" id="NF004159">
    <property type="entry name" value="PRK05627.1-2"/>
    <property type="match status" value="1"/>
</dbReference>
<evidence type="ECO:0000313" key="18">
    <source>
        <dbReference type="Proteomes" id="UP001500359"/>
    </source>
</evidence>
<name>A0ABP3WXG3_9ALTE</name>
<dbReference type="InterPro" id="IPR023465">
    <property type="entry name" value="Riboflavin_kinase_dom_sf"/>
</dbReference>
<dbReference type="GO" id="GO:0016301">
    <property type="term" value="F:kinase activity"/>
    <property type="evidence" value="ECO:0007669"/>
    <property type="project" value="UniProtKB-KW"/>
</dbReference>
<sequence>MELIRGLHNLREKHKGCVLTIGKFDGVHLGHQAVLSNLIEQSKKLGLPSTVMVFEPQPEEVFTPQHAPARLSRLRDKYEQLKKLGVDRLLCIKFDRQFANYDAHKFIVELLVEKLGTKFLVVGDDFRFGKARKGDFAMLQHYANEYAYQVVSTHSFRHHDCRISSTEIRTALAKGDFDEAQQMLGRPFTIAGKVVHGEKKGRTIGFPTANVLLKRCIAPINGVFAVNVNIDGTSFKGVANVGTRPTVNGERSQLEVHIFDFEQRIYGKLIRVEFSQKLRDEKKFDSFELLQQQIKLDAQQAKHLLCAE</sequence>
<keyword evidence="9 15" id="KW-0418">Kinase</keyword>
<dbReference type="Pfam" id="PF01687">
    <property type="entry name" value="Flavokinase"/>
    <property type="match status" value="1"/>
</dbReference>